<evidence type="ECO:0000256" key="3">
    <source>
        <dbReference type="ARBA" id="ARBA00022806"/>
    </source>
</evidence>
<dbReference type="InterPro" id="IPR052431">
    <property type="entry name" value="SKI2_subfamily_helicases"/>
</dbReference>
<dbReference type="Pfam" id="PF00270">
    <property type="entry name" value="DEAD"/>
    <property type="match status" value="1"/>
</dbReference>
<dbReference type="InterPro" id="IPR011545">
    <property type="entry name" value="DEAD/DEAH_box_helicase_dom"/>
</dbReference>
<dbReference type="eggNOG" id="KOG0949">
    <property type="taxonomic scope" value="Eukaryota"/>
</dbReference>
<evidence type="ECO:0000313" key="8">
    <source>
        <dbReference type="WBParaSite" id="Csp11.Scaffold626.g6369.t1"/>
    </source>
</evidence>
<dbReference type="PANTHER" id="PTHR44533:SF4">
    <property type="entry name" value="DEAD_H RNA HELICASE, PUTATIVE-RELATED"/>
    <property type="match status" value="1"/>
</dbReference>
<keyword evidence="7" id="KW-1185">Reference proteome</keyword>
<evidence type="ECO:0000313" key="7">
    <source>
        <dbReference type="Proteomes" id="UP000095282"/>
    </source>
</evidence>
<dbReference type="Pfam" id="PF26076">
    <property type="entry name" value="WHD_DDX60"/>
    <property type="match status" value="1"/>
</dbReference>
<feature type="compositionally biased region" description="Basic and acidic residues" evidence="5">
    <location>
        <begin position="1"/>
        <end position="11"/>
    </location>
</feature>
<dbReference type="InterPro" id="IPR014001">
    <property type="entry name" value="Helicase_ATP-bd"/>
</dbReference>
<dbReference type="PROSITE" id="PS51192">
    <property type="entry name" value="HELICASE_ATP_BIND_1"/>
    <property type="match status" value="1"/>
</dbReference>
<dbReference type="GO" id="GO:0005524">
    <property type="term" value="F:ATP binding"/>
    <property type="evidence" value="ECO:0007669"/>
    <property type="project" value="UniProtKB-KW"/>
</dbReference>
<keyword evidence="1" id="KW-0547">Nucleotide-binding</keyword>
<dbReference type="GO" id="GO:0004386">
    <property type="term" value="F:helicase activity"/>
    <property type="evidence" value="ECO:0007669"/>
    <property type="project" value="UniProtKB-KW"/>
</dbReference>
<dbReference type="SMART" id="SM00487">
    <property type="entry name" value="DEXDc"/>
    <property type="match status" value="1"/>
</dbReference>
<dbReference type="STRING" id="1561998.A0A1I7TIV8"/>
<dbReference type="FunFam" id="3.40.50.300:FF:001039">
    <property type="entry name" value="ATP-dependent RNA helicase DDX60"/>
    <property type="match status" value="1"/>
</dbReference>
<dbReference type="SUPFAM" id="SSF52540">
    <property type="entry name" value="P-loop containing nucleoside triphosphate hydrolases"/>
    <property type="match status" value="1"/>
</dbReference>
<keyword evidence="3" id="KW-0347">Helicase</keyword>
<dbReference type="GO" id="GO:0005737">
    <property type="term" value="C:cytoplasm"/>
    <property type="evidence" value="ECO:0007669"/>
    <property type="project" value="TreeGrafter"/>
</dbReference>
<evidence type="ECO:0000259" key="6">
    <source>
        <dbReference type="PROSITE" id="PS51192"/>
    </source>
</evidence>
<feature type="domain" description="Helicase ATP-binding" evidence="6">
    <location>
        <begin position="656"/>
        <end position="826"/>
    </location>
</feature>
<dbReference type="GO" id="GO:0016787">
    <property type="term" value="F:hydrolase activity"/>
    <property type="evidence" value="ECO:0007669"/>
    <property type="project" value="UniProtKB-KW"/>
</dbReference>
<feature type="region of interest" description="Disordered" evidence="5">
    <location>
        <begin position="1"/>
        <end position="24"/>
    </location>
</feature>
<evidence type="ECO:0000256" key="4">
    <source>
        <dbReference type="ARBA" id="ARBA00022840"/>
    </source>
</evidence>
<reference evidence="8" key="1">
    <citation type="submission" date="2016-11" db="UniProtKB">
        <authorList>
            <consortium name="WormBaseParasite"/>
        </authorList>
    </citation>
    <scope>IDENTIFICATION</scope>
</reference>
<name>A0A1I7TIV8_9PELO</name>
<feature type="region of interest" description="Disordered" evidence="5">
    <location>
        <begin position="434"/>
        <end position="471"/>
    </location>
</feature>
<organism evidence="7 8">
    <name type="scientific">Caenorhabditis tropicalis</name>
    <dbReference type="NCBI Taxonomy" id="1561998"/>
    <lineage>
        <taxon>Eukaryota</taxon>
        <taxon>Metazoa</taxon>
        <taxon>Ecdysozoa</taxon>
        <taxon>Nematoda</taxon>
        <taxon>Chromadorea</taxon>
        <taxon>Rhabditida</taxon>
        <taxon>Rhabditina</taxon>
        <taxon>Rhabditomorpha</taxon>
        <taxon>Rhabditoidea</taxon>
        <taxon>Rhabditidae</taxon>
        <taxon>Peloderinae</taxon>
        <taxon>Caenorhabditis</taxon>
    </lineage>
</organism>
<dbReference type="Gene3D" id="3.40.50.300">
    <property type="entry name" value="P-loop containing nucleotide triphosphate hydrolases"/>
    <property type="match status" value="2"/>
</dbReference>
<proteinExistence type="predicted"/>
<evidence type="ECO:0000256" key="1">
    <source>
        <dbReference type="ARBA" id="ARBA00022741"/>
    </source>
</evidence>
<protein>
    <submittedName>
        <fullName evidence="8">Helicase ATP-binding domain-containing protein</fullName>
    </submittedName>
</protein>
<dbReference type="PANTHER" id="PTHR44533">
    <property type="entry name" value="DEAD/H RNA HELICASE, PUTATIVE-RELATED"/>
    <property type="match status" value="1"/>
</dbReference>
<feature type="compositionally biased region" description="Basic and acidic residues" evidence="5">
    <location>
        <begin position="434"/>
        <end position="449"/>
    </location>
</feature>
<dbReference type="GO" id="GO:0003676">
    <property type="term" value="F:nucleic acid binding"/>
    <property type="evidence" value="ECO:0007669"/>
    <property type="project" value="InterPro"/>
</dbReference>
<accession>A0A1I7TIV8</accession>
<dbReference type="InterPro" id="IPR059032">
    <property type="entry name" value="WHD_DDX60"/>
</dbReference>
<keyword evidence="2" id="KW-0378">Hydrolase</keyword>
<dbReference type="InterPro" id="IPR027417">
    <property type="entry name" value="P-loop_NTPase"/>
</dbReference>
<dbReference type="Proteomes" id="UP000095282">
    <property type="component" value="Unplaced"/>
</dbReference>
<keyword evidence="4" id="KW-0067">ATP-binding</keyword>
<sequence length="1536" mass="174073">MSSKSRKDDKQLPIPMNPSNENPFGLMSRSADLMKDKEIGVLNFSFDQLFQMKRNLAQFPCSYKNIISEFADVEIFLISIDSLVVECAAHSYHNWDVAGQTIVLNKQIDRFIQQFVDIGGRFKLIVFSDLTAQFAKDTTLSFARSAALAHLESGPHASDLLFFTNPTVPEWDTLLNDLKPSFLMISTDNVTENVCALPEIDLTKQFESIAFDVLTRSIQFKTPTDLWVKIITDAKATRKASDSFDTLAAAVILSSLICSRRGAHRIYYPVRDNANRGLNLIEDRKLILNAAVVLLDKADHKDSKIDLTDLWDGRMVYSIFDELSVNETVLPSSLQEEFAKYHQKAGLTVPLATDTNEKLFDPLPDITDPLVDLPILYSVTSPMIKRFVPEIEKMASKNTVEEGAVQDYAEFLKDTAQWRLKPIVEPYAQKEEKNEATVVEKESIDDKKAGKGGWSRQKQQTPGAGGKIEAVKESEKSKKDLILEANKKAKDQNLAESEKEKIKYGCQQGKESVIFLDNLYSSLDLPESKALCVFEIVVREGRTIFDQFQGADKQEVRRNKAIDLVGHLKDCFVKHWKHLEPKQKGEVVDLWVSLGFDAPAGFEPSSEAKQKKLNLGINMVHYQLQYGGELIDIQSDPKKDDRISGFAPDGWQQKMFNSVNKGNSALIIAPTSAGKTFASHYCIEKVLDASVDDVVVYVVPSEALINQVCGSVYARFRNKPMKGGKSLFRILTQKEYKNAMLCQVLITVPECFQELLLSRTPAVQKFVSHIKYVVFDGFHSIGASEESHIWEQLLLLIQCPFLALSATIGNANELHEWLNSSEQAKSSGKRKVELINYGERYSELELSILNINDPHGEEDGVVHKKAGDRAVIPLMPYGVYMPEKLRMFSVPEDQQLTARQILHLYNMMAEVDAATKQEFEPCKFFGQHGSKAVWISRSELRRLEDALKGRFMEWLSTDEQKINSILKIVNEPVNTQLAHRSQPFNKEKVADDYIVTLVDDLKKKGELPAICFNDDRHVCEKLANTLAKKLENDEAVHVKGPQFGNLAFKKEEVKSIDLERFKLCGRNGGDPDLYAKMMKKMQENAKSRKTTQTLIKLFERGIGFHHAGLNTAELKAVEVLFRSGNLAVLFSTPALSLGVNMPCKTVMFGVDTLQLTPILYRQMSTWAGQRSFYRPKNLIFMSVPTSKIRRLLTAPLSNLQGNPPFTVLFLLRLFAYVHQQQDILNEEGQTVSTIKQRAFAAESLLNHSFSLHTRREAKDGVLKKQLRMFSAFSFQMLRHLQLLSPLGEGKNFAEMAIHCQSGASGTLLFIYLMQKKCFHKLLSNYKSPEKAQLVMLEVLANLFTNLRMSPFHERNDNLKQVHVTLPGLPPVLTPYVEEYNKTVGGLYKQFMAASSKDGNLFDPAFTVSGKLDTESVSLTEDFLVAPLFDQYSHDESFLPIIDFNKKDHRGRKIQRNAYAYDFYVQESIRKWMKVHYLHHSTAWFLLHDFASILERLAVGVHNMARPQDPLVLVLEELSKNYHKKISKEYKIYLAQL</sequence>
<dbReference type="WBParaSite" id="Csp11.Scaffold626.g6369.t1">
    <property type="protein sequence ID" value="Csp11.Scaffold626.g6369.t1"/>
    <property type="gene ID" value="Csp11.Scaffold626.g6369"/>
</dbReference>
<evidence type="ECO:0000256" key="5">
    <source>
        <dbReference type="SAM" id="MobiDB-lite"/>
    </source>
</evidence>
<evidence type="ECO:0000256" key="2">
    <source>
        <dbReference type="ARBA" id="ARBA00022801"/>
    </source>
</evidence>
<dbReference type="Pfam" id="PF23002">
    <property type="entry name" value="PIN-like_DDX60"/>
    <property type="match status" value="1"/>
</dbReference>
<dbReference type="InterPro" id="IPR055124">
    <property type="entry name" value="PIN-like_DDX60"/>
</dbReference>